<accession>A0A916VDX5</accession>
<proteinExistence type="predicted"/>
<keyword evidence="2" id="KW-0472">Membrane</keyword>
<evidence type="ECO:0000256" key="1">
    <source>
        <dbReference type="SAM" id="MobiDB-lite"/>
    </source>
</evidence>
<gene>
    <name evidence="3" type="ORF">ANBU17_20500</name>
</gene>
<organism evidence="3 4">
    <name type="scientific">Anaerostipes butyraticus</name>
    <dbReference type="NCBI Taxonomy" id="645466"/>
    <lineage>
        <taxon>Bacteria</taxon>
        <taxon>Bacillati</taxon>
        <taxon>Bacillota</taxon>
        <taxon>Clostridia</taxon>
        <taxon>Lachnospirales</taxon>
        <taxon>Lachnospiraceae</taxon>
        <taxon>Anaerostipes</taxon>
    </lineage>
</organism>
<keyword evidence="4" id="KW-1185">Reference proteome</keyword>
<feature type="transmembrane region" description="Helical" evidence="2">
    <location>
        <begin position="221"/>
        <end position="241"/>
    </location>
</feature>
<keyword evidence="2" id="KW-1133">Transmembrane helix</keyword>
<name>A0A916VDX5_9FIRM</name>
<dbReference type="Proteomes" id="UP000613208">
    <property type="component" value="Unassembled WGS sequence"/>
</dbReference>
<keyword evidence="2" id="KW-0812">Transmembrane</keyword>
<evidence type="ECO:0000256" key="2">
    <source>
        <dbReference type="SAM" id="Phobius"/>
    </source>
</evidence>
<feature type="transmembrane region" description="Helical" evidence="2">
    <location>
        <begin position="165"/>
        <end position="185"/>
    </location>
</feature>
<feature type="region of interest" description="Disordered" evidence="1">
    <location>
        <begin position="19"/>
        <end position="40"/>
    </location>
</feature>
<feature type="transmembrane region" description="Helical" evidence="2">
    <location>
        <begin position="191"/>
        <end position="209"/>
    </location>
</feature>
<evidence type="ECO:0000313" key="4">
    <source>
        <dbReference type="Proteomes" id="UP000613208"/>
    </source>
</evidence>
<evidence type="ECO:0000313" key="3">
    <source>
        <dbReference type="EMBL" id="GFO85703.1"/>
    </source>
</evidence>
<dbReference type="RefSeq" id="WP_201311398.1">
    <property type="nucleotide sequence ID" value="NZ_BLYI01000043.1"/>
</dbReference>
<feature type="transmembrane region" description="Helical" evidence="2">
    <location>
        <begin position="131"/>
        <end position="153"/>
    </location>
</feature>
<evidence type="ECO:0008006" key="5">
    <source>
        <dbReference type="Google" id="ProtNLM"/>
    </source>
</evidence>
<sequence length="263" mass="28313">MANFCTKCGTPLVDGRCPKCDPKPDTSPKGDKKENGEDTEVHPVHENYIQAILNMIRRPVTGFQESVADENSKVGLILMGIEALASGLCVFFLIDKLISKATAGLTTSYGTFGSTISSQLPSAGGYFLKEVIFSMVFALITSLLVWGLMRGMGKAEINWFQSCQIVGVKSLGCAMGWILAAVGVIVELNVFAVIVLLVGMVLGNIYYYAALFNYPKTKKDGVTYAALLIVIIMAVIMYLVLTQMLTSAIGSGLDSLNSLENLL</sequence>
<feature type="transmembrane region" description="Helical" evidence="2">
    <location>
        <begin position="74"/>
        <end position="94"/>
    </location>
</feature>
<comment type="caution">
    <text evidence="3">The sequence shown here is derived from an EMBL/GenBank/DDBJ whole genome shotgun (WGS) entry which is preliminary data.</text>
</comment>
<dbReference type="EMBL" id="BLYI01000043">
    <property type="protein sequence ID" value="GFO85703.1"/>
    <property type="molecule type" value="Genomic_DNA"/>
</dbReference>
<reference evidence="3" key="1">
    <citation type="submission" date="2020-06" db="EMBL/GenBank/DDBJ databases">
        <title>Characterization of fructooligosaccharide metabolism and fructooligosaccharide-degrading enzymes in human commensal butyrate producers.</title>
        <authorList>
            <person name="Tanno H."/>
            <person name="Fujii T."/>
            <person name="Hirano K."/>
            <person name="Maeno S."/>
            <person name="Tonozuka T."/>
            <person name="Sakamoto M."/>
            <person name="Ohkuma M."/>
            <person name="Tochio T."/>
            <person name="Endo A."/>
        </authorList>
    </citation>
    <scope>NUCLEOTIDE SEQUENCE</scope>
    <source>
        <strain evidence="3">JCM 17466</strain>
    </source>
</reference>
<dbReference type="AlphaFoldDB" id="A0A916VDX5"/>
<protein>
    <recommendedName>
        <fullName evidence="5">YIP1 family protein</fullName>
    </recommendedName>
</protein>